<accession>A0ABY5RAD9</accession>
<organism evidence="13 14">
    <name type="scientific">Mesorhizobium onobrychidis</name>
    <dbReference type="NCBI Taxonomy" id="2775404"/>
    <lineage>
        <taxon>Bacteria</taxon>
        <taxon>Pseudomonadati</taxon>
        <taxon>Pseudomonadota</taxon>
        <taxon>Alphaproteobacteria</taxon>
        <taxon>Hyphomicrobiales</taxon>
        <taxon>Phyllobacteriaceae</taxon>
        <taxon>Mesorhizobium</taxon>
    </lineage>
</organism>
<keyword evidence="4" id="KW-0964">Secreted</keyword>
<keyword evidence="5" id="KW-0645">Protease</keyword>
<evidence type="ECO:0000256" key="8">
    <source>
        <dbReference type="ARBA" id="ARBA00022833"/>
    </source>
</evidence>
<dbReference type="InterPro" id="IPR050371">
    <property type="entry name" value="Fungal_virulence_M36"/>
</dbReference>
<dbReference type="SUPFAM" id="SSF55486">
    <property type="entry name" value="Metalloproteases ('zincins'), catalytic domain"/>
    <property type="match status" value="1"/>
</dbReference>
<evidence type="ECO:0000256" key="9">
    <source>
        <dbReference type="ARBA" id="ARBA00023049"/>
    </source>
</evidence>
<proteinExistence type="inferred from homology"/>
<evidence type="ECO:0000313" key="13">
    <source>
        <dbReference type="EMBL" id="UVC19349.1"/>
    </source>
</evidence>
<dbReference type="Pfam" id="PF00702">
    <property type="entry name" value="Hydrolase"/>
    <property type="match status" value="1"/>
</dbReference>
<dbReference type="InterPro" id="IPR023214">
    <property type="entry name" value="HAD_sf"/>
</dbReference>
<evidence type="ECO:0000256" key="11">
    <source>
        <dbReference type="SAM" id="MobiDB-lite"/>
    </source>
</evidence>
<keyword evidence="10" id="KW-0865">Zymogen</keyword>
<dbReference type="InterPro" id="IPR007484">
    <property type="entry name" value="Peptidase_M28"/>
</dbReference>
<dbReference type="Gene3D" id="1.10.390.10">
    <property type="entry name" value="Neutral Protease Domain 2"/>
    <property type="match status" value="1"/>
</dbReference>
<evidence type="ECO:0000256" key="2">
    <source>
        <dbReference type="ARBA" id="ARBA00004613"/>
    </source>
</evidence>
<dbReference type="InterPro" id="IPR027268">
    <property type="entry name" value="Peptidase_M4/M1_CTD_sf"/>
</dbReference>
<dbReference type="InterPro" id="IPR001842">
    <property type="entry name" value="Peptidase_M36"/>
</dbReference>
<feature type="region of interest" description="Disordered" evidence="11">
    <location>
        <begin position="668"/>
        <end position="719"/>
    </location>
</feature>
<comment type="subcellular location">
    <subcellularLocation>
        <location evidence="2">Secreted</location>
    </subcellularLocation>
</comment>
<dbReference type="Gene3D" id="3.10.170.10">
    <property type="match status" value="1"/>
</dbReference>
<dbReference type="EMBL" id="CP062230">
    <property type="protein sequence ID" value="UVC19349.1"/>
    <property type="molecule type" value="Genomic_DNA"/>
</dbReference>
<feature type="domain" description="Peptidase M28" evidence="12">
    <location>
        <begin position="407"/>
        <end position="629"/>
    </location>
</feature>
<comment type="similarity">
    <text evidence="3">Belongs to the peptidase M36 family.</text>
</comment>
<evidence type="ECO:0000313" key="14">
    <source>
        <dbReference type="Proteomes" id="UP001058098"/>
    </source>
</evidence>
<keyword evidence="14" id="KW-1185">Reference proteome</keyword>
<keyword evidence="9" id="KW-0482">Metalloprotease</keyword>
<dbReference type="PANTHER" id="PTHR33478">
    <property type="entry name" value="EXTRACELLULAR METALLOPROTEINASE MEP"/>
    <property type="match status" value="1"/>
</dbReference>
<comment type="cofactor">
    <cofactor evidence="1">
        <name>Zn(2+)</name>
        <dbReference type="ChEBI" id="CHEBI:29105"/>
    </cofactor>
</comment>
<evidence type="ECO:0000259" key="12">
    <source>
        <dbReference type="Pfam" id="PF04389"/>
    </source>
</evidence>
<protein>
    <submittedName>
        <fullName evidence="13">M20/M25/M40 family metallo-hydrolase</fullName>
    </submittedName>
</protein>
<evidence type="ECO:0000256" key="5">
    <source>
        <dbReference type="ARBA" id="ARBA00022670"/>
    </source>
</evidence>
<evidence type="ECO:0000256" key="6">
    <source>
        <dbReference type="ARBA" id="ARBA00022723"/>
    </source>
</evidence>
<dbReference type="Proteomes" id="UP001058098">
    <property type="component" value="Plasmid pOM4"/>
</dbReference>
<evidence type="ECO:0000256" key="10">
    <source>
        <dbReference type="ARBA" id="ARBA00023145"/>
    </source>
</evidence>
<dbReference type="Gene3D" id="3.40.50.1000">
    <property type="entry name" value="HAD superfamily/HAD-like"/>
    <property type="match status" value="1"/>
</dbReference>
<name>A0ABY5RAD9_9HYPH</name>
<evidence type="ECO:0000256" key="1">
    <source>
        <dbReference type="ARBA" id="ARBA00001947"/>
    </source>
</evidence>
<evidence type="ECO:0000256" key="4">
    <source>
        <dbReference type="ARBA" id="ARBA00022525"/>
    </source>
</evidence>
<keyword evidence="8" id="KW-0862">Zinc</keyword>
<keyword evidence="7" id="KW-0378">Hydrolase</keyword>
<sequence length="1303" mass="139053">MPDSSIAAIFFDLGDTLGTAVVGGWPPRLTGFDVFPYAPGVLSDLKARGLKLGVISNTGPEKGPAINGVIEPTGLLAHFNPELIVYSGDEPPLEDGTSVTKNHPEIFRRAAQRARLKASPARNLFVGEDAGERQVAVSAGWRVCPHPLLVGEVLAGQPLRFVRINIQLAHTTAPWREELQKRAFLPMQMFGRGGTVVYGLTSQRVALELVNMRFGVEFLGDPNLPLTTDLYLLRDDVAERSGFLSTAGEAARVFGAAGMEGLIVSATPEGVIAAFPPETIAELDTFHFHGARHGHNLKLAADPLLWETVPSTAPPSGFAPEIPAVIPTAAASLATITPVEILGIVKRYSGAAALDGAVGASVTSRHIRHSDNARAIAQLATDLETAGQGRFQVKLHRFTHVGLELFNVEAELTGESPELVFVTAHLDSTAAFHEPYSPSSDPAPGADDDASGIAGVLAIAGRFAALASTGRPARTVRFVLFNAEEQGLIGSQAYARRSKSRGEAIAAVWQMDMIGYNKKSPRSWEAHAGFEFSPPVEALSRRLADLVQVVATQVSPDLPVAQIYHSGSKPVGDPAAGRSDHAAFHAQGYPAIVVSEDFFVGPGTDAPSPEDNPNYHRPGDTAIDETFAADIARAVGAAAWVSAWQVPGATSPNRAFLTTKERTMPVTRELDTRKRSGSQTISTPPGELSAGGRPLQSRTNALTGSPAVVSGPGSTPTDKSLIERALTFARSQSTNLGFAAGSPAEFVPDPVIQRTSSGAAAVHLKQQYRGLTVFQMSRAVRFSPSGQVVDATGDTAAIPDGVDVEPKLAVEDAVLAMATHLASTGSGGKVRDAYGQEAQLPTIDVKDFKPEVIAGFPLPSRAAVLDKGPFENPIPAYLLIFNQPGLARLAWHAVFTFPGYSDQYAMIVAADNTKGEILYCKGTMRHASARGSVFEFSPGVADRRLIEFPRPLADYPIMPSSPVTGFPTDWVDVNETIGNTTRATLNFTTSTLTGSSQNGVILFEPASPTGDEQKLLNIFYFCSYMHDFLVILGFDEASGNFQQVNFTHTGSDKDPVRARAHSGAVNGTANMSTGPDGLPPLMNMGLVVSTGNHTALDADVVFHEYVHGLTNRLVGGRLNGHSLDKLQSGGMGEGWSDYYALTVQNYFRTHEKTVTGDWVVSNPAGIRRAPYDDSYPFNYGDLSNFPEVHDIGEVWCATLMMMTRKLRTALGNDQQGYRLAWRMVTDGLKLTPANPTFLDARDAILRALDDLGTANHIPPAAHNLARKAAWQAFAHFGMGVNATSGDADDVDSIVADFTLAPEV</sequence>
<evidence type="ECO:0000256" key="7">
    <source>
        <dbReference type="ARBA" id="ARBA00022801"/>
    </source>
</evidence>
<dbReference type="RefSeq" id="WP_258124208.1">
    <property type="nucleotide sequence ID" value="NZ_CP062230.1"/>
</dbReference>
<reference evidence="13" key="1">
    <citation type="submission" date="2020-09" db="EMBL/GenBank/DDBJ databases">
        <title>Rhizobia associated with sainfoin plants.</title>
        <authorList>
            <person name="Asharfi S."/>
            <person name="Kuzmanovic N."/>
            <person name="Bunk B."/>
            <person name="Sproeer C."/>
            <person name="Becker M."/>
            <person name="Thuenen T."/>
        </authorList>
    </citation>
    <scope>NUCLEOTIDE SEQUENCE</scope>
    <source>
        <strain evidence="13">OM4</strain>
        <plasmid evidence="13">pOM4</plasmid>
    </source>
</reference>
<dbReference type="Gene3D" id="3.40.630.10">
    <property type="entry name" value="Zn peptidases"/>
    <property type="match status" value="1"/>
</dbReference>
<dbReference type="Pfam" id="PF02128">
    <property type="entry name" value="Peptidase_M36"/>
    <property type="match status" value="1"/>
</dbReference>
<dbReference type="PANTHER" id="PTHR33478:SF1">
    <property type="entry name" value="EXTRACELLULAR METALLOPROTEINASE MEP"/>
    <property type="match status" value="1"/>
</dbReference>
<geneLocation type="plasmid" evidence="13 14">
    <name>pOM4</name>
</geneLocation>
<keyword evidence="13" id="KW-0614">Plasmid</keyword>
<dbReference type="Pfam" id="PF04389">
    <property type="entry name" value="Peptidase_M28"/>
    <property type="match status" value="1"/>
</dbReference>
<dbReference type="SUPFAM" id="SSF53187">
    <property type="entry name" value="Zn-dependent exopeptidases"/>
    <property type="match status" value="1"/>
</dbReference>
<dbReference type="SUPFAM" id="SSF56784">
    <property type="entry name" value="HAD-like"/>
    <property type="match status" value="1"/>
</dbReference>
<gene>
    <name evidence="13" type="ORF">IHQ72_36235</name>
</gene>
<feature type="region of interest" description="Disordered" evidence="11">
    <location>
        <begin position="601"/>
        <end position="621"/>
    </location>
</feature>
<evidence type="ECO:0000256" key="3">
    <source>
        <dbReference type="ARBA" id="ARBA00006006"/>
    </source>
</evidence>
<dbReference type="InterPro" id="IPR036412">
    <property type="entry name" value="HAD-like_sf"/>
</dbReference>
<keyword evidence="6" id="KW-0479">Metal-binding</keyword>